<dbReference type="EMBL" id="JAOB01000050">
    <property type="protein sequence ID" value="EUA32848.1"/>
    <property type="molecule type" value="Genomic_DNA"/>
</dbReference>
<reference evidence="2" key="1">
    <citation type="submission" date="2014-01" db="EMBL/GenBank/DDBJ databases">
        <authorList>
            <person name="Brown-Elliot B."/>
            <person name="Wallace R."/>
            <person name="Lenaerts A."/>
            <person name="Ordway D."/>
            <person name="DeGroote M.A."/>
            <person name="Parker T."/>
            <person name="Sizemore C."/>
            <person name="Tallon L.J."/>
            <person name="Sadzewicz L.K."/>
            <person name="Sengamalay N."/>
            <person name="Fraser C.M."/>
            <person name="Hine E."/>
            <person name="Shefchek K.A."/>
            <person name="Das S.P."/>
            <person name="Tettelin H."/>
        </authorList>
    </citation>
    <scope>NUCLEOTIDE SEQUENCE [LARGE SCALE GENOMIC DNA]</scope>
    <source>
        <strain evidence="2">4042</strain>
    </source>
</reference>
<dbReference type="AlphaFoldDB" id="X8APA3"/>
<dbReference type="PATRIC" id="fig|1299334.3.peg.5490"/>
<feature type="compositionally biased region" description="Polar residues" evidence="1">
    <location>
        <begin position="61"/>
        <end position="70"/>
    </location>
</feature>
<feature type="region of interest" description="Disordered" evidence="1">
    <location>
        <begin position="19"/>
        <end position="70"/>
    </location>
</feature>
<name>X8APA3_MYCXE</name>
<feature type="compositionally biased region" description="Basic and acidic residues" evidence="1">
    <location>
        <begin position="24"/>
        <end position="54"/>
    </location>
</feature>
<evidence type="ECO:0000256" key="1">
    <source>
        <dbReference type="SAM" id="MobiDB-lite"/>
    </source>
</evidence>
<proteinExistence type="predicted"/>
<sequence>MEPLHYHLGFGRHDQIADEGYLDNGKHPGYERDDAADLRADGGSRGDDECERNRPSPVSVLLTSTEPSMA</sequence>
<comment type="caution">
    <text evidence="2">The sequence shown here is derived from an EMBL/GenBank/DDBJ whole genome shotgun (WGS) entry which is preliminary data.</text>
</comment>
<protein>
    <submittedName>
        <fullName evidence="2">Uncharacterized protein</fullName>
    </submittedName>
</protein>
<accession>X8APA3</accession>
<evidence type="ECO:0000313" key="2">
    <source>
        <dbReference type="EMBL" id="EUA32848.1"/>
    </source>
</evidence>
<organism evidence="2">
    <name type="scientific">Mycobacterium xenopi 4042</name>
    <dbReference type="NCBI Taxonomy" id="1299334"/>
    <lineage>
        <taxon>Bacteria</taxon>
        <taxon>Bacillati</taxon>
        <taxon>Actinomycetota</taxon>
        <taxon>Actinomycetes</taxon>
        <taxon>Mycobacteriales</taxon>
        <taxon>Mycobacteriaceae</taxon>
        <taxon>Mycobacterium</taxon>
    </lineage>
</organism>
<gene>
    <name evidence="2" type="ORF">I553_9071</name>
</gene>